<reference evidence="1 2" key="1">
    <citation type="submission" date="2021-06" db="EMBL/GenBank/DDBJ databases">
        <title>Enterococcus alishanensis sp. nov., a novel lactic acid bacterium isolated from fresh coffee beans.</title>
        <authorList>
            <person name="Chen Y.-S."/>
        </authorList>
    </citation>
    <scope>NUCLEOTIDE SEQUENCE [LARGE SCALE GENOMIC DNA]</scope>
    <source>
        <strain evidence="1 2">ALS3</strain>
    </source>
</reference>
<organism evidence="1 2">
    <name type="scientific">Enterococcus alishanensis</name>
    <dbReference type="NCBI Taxonomy" id="1303817"/>
    <lineage>
        <taxon>Bacteria</taxon>
        <taxon>Bacillati</taxon>
        <taxon>Bacillota</taxon>
        <taxon>Bacilli</taxon>
        <taxon>Lactobacillales</taxon>
        <taxon>Enterococcaceae</taxon>
        <taxon>Enterococcus</taxon>
    </lineage>
</organism>
<gene>
    <name evidence="1" type="ORF">KUA55_17715</name>
</gene>
<sequence>MKQNNHEVAKHEVAEKTCANCAYWEGLRLVDSVSGMSLINPNEVAECGNTKSPDAKKSVTPAHSCAFWKDAV</sequence>
<protein>
    <submittedName>
        <fullName evidence="1">Uncharacterized protein</fullName>
    </submittedName>
</protein>
<keyword evidence="2" id="KW-1185">Reference proteome</keyword>
<accession>A0ABS6THP4</accession>
<proteinExistence type="predicted"/>
<name>A0ABS6THP4_9ENTE</name>
<evidence type="ECO:0000313" key="2">
    <source>
        <dbReference type="Proteomes" id="UP000774130"/>
    </source>
</evidence>
<comment type="caution">
    <text evidence="1">The sequence shown here is derived from an EMBL/GenBank/DDBJ whole genome shotgun (WGS) entry which is preliminary data.</text>
</comment>
<dbReference type="RefSeq" id="WP_218327705.1">
    <property type="nucleotide sequence ID" value="NZ_JAHUZB010000014.1"/>
</dbReference>
<dbReference type="EMBL" id="JAHUZB010000014">
    <property type="protein sequence ID" value="MBV7392491.1"/>
    <property type="molecule type" value="Genomic_DNA"/>
</dbReference>
<evidence type="ECO:0000313" key="1">
    <source>
        <dbReference type="EMBL" id="MBV7392491.1"/>
    </source>
</evidence>
<dbReference type="Proteomes" id="UP000774130">
    <property type="component" value="Unassembled WGS sequence"/>
</dbReference>